<dbReference type="InterPro" id="IPR039068">
    <property type="entry name" value="PqqC-like"/>
</dbReference>
<protein>
    <submittedName>
        <fullName evidence="2">Iron-containing redox enzyme family protein</fullName>
    </submittedName>
</protein>
<keyword evidence="1" id="KW-0560">Oxidoreductase</keyword>
<dbReference type="GO" id="GO:0016491">
    <property type="term" value="F:oxidoreductase activity"/>
    <property type="evidence" value="ECO:0007669"/>
    <property type="project" value="UniProtKB-KW"/>
</dbReference>
<evidence type="ECO:0000313" key="2">
    <source>
        <dbReference type="EMBL" id="QMW23948.1"/>
    </source>
</evidence>
<reference evidence="2 3" key="1">
    <citation type="submission" date="2020-07" db="EMBL/GenBank/DDBJ databases">
        <title>Complete genome sequence for Sandaracinobacter sp. M6.</title>
        <authorList>
            <person name="Tang Y."/>
            <person name="Liu Q."/>
            <person name="Guo Z."/>
            <person name="Lei P."/>
            <person name="Huang B."/>
        </authorList>
    </citation>
    <scope>NUCLEOTIDE SEQUENCE [LARGE SCALE GENOMIC DNA]</scope>
    <source>
        <strain evidence="2 3">M6</strain>
    </source>
</reference>
<dbReference type="KEGG" id="sand:H3309_05625"/>
<dbReference type="RefSeq" id="WP_182297771.1">
    <property type="nucleotide sequence ID" value="NZ_CP059851.1"/>
</dbReference>
<keyword evidence="3" id="KW-1185">Reference proteome</keyword>
<dbReference type="Gene3D" id="1.20.910.10">
    <property type="entry name" value="Heme oxygenase-like"/>
    <property type="match status" value="1"/>
</dbReference>
<name>A0A7G5IKQ6_9SPHN</name>
<dbReference type="Proteomes" id="UP000515292">
    <property type="component" value="Chromosome"/>
</dbReference>
<gene>
    <name evidence="2" type="ORF">H3309_05625</name>
</gene>
<organism evidence="2 3">
    <name type="scientific">Sandaracinobacteroides saxicola</name>
    <dbReference type="NCBI Taxonomy" id="2759707"/>
    <lineage>
        <taxon>Bacteria</taxon>
        <taxon>Pseudomonadati</taxon>
        <taxon>Pseudomonadota</taxon>
        <taxon>Alphaproteobacteria</taxon>
        <taxon>Sphingomonadales</taxon>
        <taxon>Sphingosinicellaceae</taxon>
        <taxon>Sandaracinobacteroides</taxon>
    </lineage>
</organism>
<dbReference type="Pfam" id="PF14518">
    <property type="entry name" value="Haem_oxygenas_2"/>
    <property type="match status" value="1"/>
</dbReference>
<evidence type="ECO:0000256" key="1">
    <source>
        <dbReference type="ARBA" id="ARBA00023002"/>
    </source>
</evidence>
<dbReference type="AlphaFoldDB" id="A0A7G5IKQ6"/>
<dbReference type="InterPro" id="IPR016084">
    <property type="entry name" value="Haem_Oase-like_multi-hlx"/>
</dbReference>
<dbReference type="PANTHER" id="PTHR40279">
    <property type="entry name" value="PQQC-LIKE PROTEIN"/>
    <property type="match status" value="1"/>
</dbReference>
<proteinExistence type="predicted"/>
<sequence>MNIAIDLGLLPRAVLRKRLLGAVARWRFEDTRLHALLSAGRTPRGLILRYALATYRSALIFTATIAEMVEKAPSDRAKLHLLMNLLEEEGAFVRASTGLVVRHERSHPALALRFLEACGGSAAMLTGAEQHATGPGRALLREGRWVEAVAHLLVGQELRFGEASGELAALFERAGVARRDLAFFHAHVGTDCRHGEEALDLVLDHADTRGLQEACVAEAEAGGRIWFDMHGGARSDVIAAA</sequence>
<dbReference type="PANTHER" id="PTHR40279:SF3">
    <property type="entry name" value="4-AMINOBENZOATE SYNTHASE"/>
    <property type="match status" value="1"/>
</dbReference>
<dbReference type="SUPFAM" id="SSF48613">
    <property type="entry name" value="Heme oxygenase-like"/>
    <property type="match status" value="1"/>
</dbReference>
<evidence type="ECO:0000313" key="3">
    <source>
        <dbReference type="Proteomes" id="UP000515292"/>
    </source>
</evidence>
<dbReference type="EMBL" id="CP059851">
    <property type="protein sequence ID" value="QMW23948.1"/>
    <property type="molecule type" value="Genomic_DNA"/>
</dbReference>
<accession>A0A7G5IKQ6</accession>